<dbReference type="EMBL" id="JBHTMV010000003">
    <property type="protein sequence ID" value="MFD1292966.1"/>
    <property type="molecule type" value="Genomic_DNA"/>
</dbReference>
<dbReference type="InterPro" id="IPR025366">
    <property type="entry name" value="DUF4270"/>
</dbReference>
<name>A0ABW3WMR2_9FLAO</name>
<keyword evidence="2" id="KW-1185">Reference proteome</keyword>
<dbReference type="PROSITE" id="PS51257">
    <property type="entry name" value="PROKAR_LIPOPROTEIN"/>
    <property type="match status" value="1"/>
</dbReference>
<comment type="caution">
    <text evidence="1">The sequence shown here is derived from an EMBL/GenBank/DDBJ whole genome shotgun (WGS) entry which is preliminary data.</text>
</comment>
<gene>
    <name evidence="1" type="ORF">ACFQ5N_03865</name>
</gene>
<evidence type="ECO:0000313" key="1">
    <source>
        <dbReference type="EMBL" id="MFD1292966.1"/>
    </source>
</evidence>
<evidence type="ECO:0000313" key="2">
    <source>
        <dbReference type="Proteomes" id="UP001597241"/>
    </source>
</evidence>
<reference evidence="2" key="1">
    <citation type="journal article" date="2019" name="Int. J. Syst. Evol. Microbiol.">
        <title>The Global Catalogue of Microorganisms (GCM) 10K type strain sequencing project: providing services to taxonomists for standard genome sequencing and annotation.</title>
        <authorList>
            <consortium name="The Broad Institute Genomics Platform"/>
            <consortium name="The Broad Institute Genome Sequencing Center for Infectious Disease"/>
            <person name="Wu L."/>
            <person name="Ma J."/>
        </authorList>
    </citation>
    <scope>NUCLEOTIDE SEQUENCE [LARGE SCALE GENOMIC DNA]</scope>
    <source>
        <strain evidence="2">CCUG 62221</strain>
    </source>
</reference>
<sequence>MTTKVVTILKYVGLFSIVFFSFISCEKEIENIGVGIVDNGKFTIGDFVAEVGTNSENVERVPANGVPQYLLGSYSDNEFGALKGSIVSQILLSATGDNYDYGENAAIDSVLIYIPYQTTQLDDATDGKPLFEIDSVFGNADQEFELKVYELKTFLNTLDPTDPSKPMTYYSDKVFEKSSTPFYAEKFKVNPNDTVAYIKRYMPDGVTVFDTDTIKETNASPSIKLPLNEAMIQEIFVDNASGSGFESTDNFIRYFRGFYIEAVETTTKESHLISLSMASSRMVIYYSNDEDEDTDEDLDGDEITGEENVRVKHFYNFTFGSNKSNVLERDNSNIQESGPDRLYVQGAAGSVATIDLFEGQDLPELRENEYLITGATLTFYVDQDASSDIVPEQLFIYNYQDNEQILDMLTEGVATVGAALEYDDDGNPYKYVFTITDYVSEVLVLEDYDELVTLGIKVYNPTDLPSSTTNTTISEYSWTPKGVVLYNQSEEFGDKRVKLDIFYSQINN</sequence>
<proteinExistence type="predicted"/>
<dbReference type="Proteomes" id="UP001597241">
    <property type="component" value="Unassembled WGS sequence"/>
</dbReference>
<protein>
    <submittedName>
        <fullName evidence="1">DUF4270 domain-containing protein</fullName>
    </submittedName>
</protein>
<dbReference type="RefSeq" id="WP_386807891.1">
    <property type="nucleotide sequence ID" value="NZ_JBHTMV010000003.1"/>
</dbReference>
<dbReference type="Pfam" id="PF14092">
    <property type="entry name" value="DUF4270"/>
    <property type="match status" value="1"/>
</dbReference>
<organism evidence="1 2">
    <name type="scientific">Lutibacter holmesii</name>
    <dbReference type="NCBI Taxonomy" id="1137985"/>
    <lineage>
        <taxon>Bacteria</taxon>
        <taxon>Pseudomonadati</taxon>
        <taxon>Bacteroidota</taxon>
        <taxon>Flavobacteriia</taxon>
        <taxon>Flavobacteriales</taxon>
        <taxon>Flavobacteriaceae</taxon>
        <taxon>Lutibacter</taxon>
    </lineage>
</organism>
<accession>A0ABW3WMR2</accession>